<evidence type="ECO:0000256" key="1">
    <source>
        <dbReference type="SAM" id="SignalP"/>
    </source>
</evidence>
<comment type="caution">
    <text evidence="2">The sequence shown here is derived from an EMBL/GenBank/DDBJ whole genome shotgun (WGS) entry which is preliminary data.</text>
</comment>
<evidence type="ECO:0008006" key="4">
    <source>
        <dbReference type="Google" id="ProtNLM"/>
    </source>
</evidence>
<accession>A0A4Z1PJ08</accession>
<proteinExistence type="predicted"/>
<evidence type="ECO:0000313" key="2">
    <source>
        <dbReference type="EMBL" id="TID27927.1"/>
    </source>
</evidence>
<protein>
    <recommendedName>
        <fullName evidence="4">Secreted protein</fullName>
    </recommendedName>
</protein>
<dbReference type="EMBL" id="SNSC02000001">
    <property type="protein sequence ID" value="TID27927.1"/>
    <property type="molecule type" value="Genomic_DNA"/>
</dbReference>
<organism evidence="2 3">
    <name type="scientific">Venturia nashicola</name>
    <dbReference type="NCBI Taxonomy" id="86259"/>
    <lineage>
        <taxon>Eukaryota</taxon>
        <taxon>Fungi</taxon>
        <taxon>Dikarya</taxon>
        <taxon>Ascomycota</taxon>
        <taxon>Pezizomycotina</taxon>
        <taxon>Dothideomycetes</taxon>
        <taxon>Pleosporomycetidae</taxon>
        <taxon>Venturiales</taxon>
        <taxon>Venturiaceae</taxon>
        <taxon>Venturia</taxon>
    </lineage>
</organism>
<dbReference type="Proteomes" id="UP000298493">
    <property type="component" value="Unassembled WGS sequence"/>
</dbReference>
<reference evidence="2 3" key="1">
    <citation type="submission" date="2019-04" db="EMBL/GenBank/DDBJ databases">
        <title>High contiguity whole genome sequence and gene annotation resource for two Venturia nashicola isolates.</title>
        <authorList>
            <person name="Prokchorchik M."/>
            <person name="Won K."/>
            <person name="Lee Y."/>
            <person name="Choi E.D."/>
            <person name="Segonzac C."/>
            <person name="Sohn K.H."/>
        </authorList>
    </citation>
    <scope>NUCLEOTIDE SEQUENCE [LARGE SCALE GENOMIC DNA]</scope>
    <source>
        <strain evidence="2 3">PRI2</strain>
    </source>
</reference>
<name>A0A4Z1PJ08_9PEZI</name>
<dbReference type="AlphaFoldDB" id="A0A4Z1PJ08"/>
<keyword evidence="3" id="KW-1185">Reference proteome</keyword>
<feature type="signal peptide" evidence="1">
    <location>
        <begin position="1"/>
        <end position="18"/>
    </location>
</feature>
<gene>
    <name evidence="2" type="ORF">E6O75_ATG00694</name>
</gene>
<sequence length="105" mass="11492">MKIETLLPAILFAQSSFAYCCVEVVGPLDYYSRNFDYGAGGVVKWQLYKHETTCTALVTKTSPDCTKWTVKLENSKLCGEITPLKHAGPTASTNCANYGPPKPDP</sequence>
<keyword evidence="1" id="KW-0732">Signal</keyword>
<feature type="chain" id="PRO_5021288295" description="Secreted protein" evidence="1">
    <location>
        <begin position="19"/>
        <end position="105"/>
    </location>
</feature>
<evidence type="ECO:0000313" key="3">
    <source>
        <dbReference type="Proteomes" id="UP000298493"/>
    </source>
</evidence>